<protein>
    <submittedName>
        <fullName evidence="8">Uracil/xanthine transporter</fullName>
    </submittedName>
</protein>
<evidence type="ECO:0000256" key="1">
    <source>
        <dbReference type="ARBA" id="ARBA00004141"/>
    </source>
</evidence>
<evidence type="ECO:0000313" key="8">
    <source>
        <dbReference type="EMBL" id="WOV84814.1"/>
    </source>
</evidence>
<feature type="transmembrane region" description="Helical" evidence="7">
    <location>
        <begin position="398"/>
        <end position="420"/>
    </location>
</feature>
<dbReference type="RefSeq" id="WP_323692455.1">
    <property type="nucleotide sequence ID" value="NZ_CP116341.1"/>
</dbReference>
<dbReference type="EMBL" id="CP116341">
    <property type="protein sequence ID" value="WOV84814.1"/>
    <property type="molecule type" value="Genomic_DNA"/>
</dbReference>
<feature type="transmembrane region" description="Helical" evidence="7">
    <location>
        <begin position="128"/>
        <end position="150"/>
    </location>
</feature>
<evidence type="ECO:0000313" key="9">
    <source>
        <dbReference type="Proteomes" id="UP001303532"/>
    </source>
</evidence>
<feature type="transmembrane region" description="Helical" evidence="7">
    <location>
        <begin position="229"/>
        <end position="252"/>
    </location>
</feature>
<dbReference type="NCBIfam" id="NF037981">
    <property type="entry name" value="NCS2_1"/>
    <property type="match status" value="1"/>
</dbReference>
<dbReference type="PANTHER" id="PTHR42810">
    <property type="entry name" value="PURINE PERMEASE C1399.01C-RELATED"/>
    <property type="match status" value="1"/>
</dbReference>
<evidence type="ECO:0000256" key="3">
    <source>
        <dbReference type="ARBA" id="ARBA00022448"/>
    </source>
</evidence>
<feature type="transmembrane region" description="Helical" evidence="7">
    <location>
        <begin position="102"/>
        <end position="122"/>
    </location>
</feature>
<dbReference type="InterPro" id="IPR006043">
    <property type="entry name" value="NCS2"/>
</dbReference>
<keyword evidence="4 7" id="KW-0812">Transmembrane</keyword>
<evidence type="ECO:0000256" key="7">
    <source>
        <dbReference type="SAM" id="Phobius"/>
    </source>
</evidence>
<dbReference type="Pfam" id="PF00860">
    <property type="entry name" value="Xan_ur_permease"/>
    <property type="match status" value="1"/>
</dbReference>
<comment type="subcellular location">
    <subcellularLocation>
        <location evidence="1">Membrane</location>
        <topology evidence="1">Multi-pass membrane protein</topology>
    </subcellularLocation>
</comment>
<keyword evidence="9" id="KW-1185">Reference proteome</keyword>
<comment type="similarity">
    <text evidence="2">Belongs to the nucleobase:cation symporter-2 (NCS2) (TC 2.A.40) family.</text>
</comment>
<dbReference type="Proteomes" id="UP001303532">
    <property type="component" value="Chromosome"/>
</dbReference>
<feature type="transmembrane region" description="Helical" evidence="7">
    <location>
        <begin position="188"/>
        <end position="208"/>
    </location>
</feature>
<dbReference type="NCBIfam" id="NF008502">
    <property type="entry name" value="PRK11412.1"/>
    <property type="match status" value="1"/>
</dbReference>
<feature type="transmembrane region" description="Helical" evidence="7">
    <location>
        <begin position="313"/>
        <end position="333"/>
    </location>
</feature>
<keyword evidence="5 7" id="KW-1133">Transmembrane helix</keyword>
<evidence type="ECO:0000256" key="4">
    <source>
        <dbReference type="ARBA" id="ARBA00022692"/>
    </source>
</evidence>
<feature type="transmembrane region" description="Helical" evidence="7">
    <location>
        <begin position="16"/>
        <end position="37"/>
    </location>
</feature>
<feature type="transmembrane region" description="Helical" evidence="7">
    <location>
        <begin position="162"/>
        <end position="182"/>
    </location>
</feature>
<evidence type="ECO:0000256" key="5">
    <source>
        <dbReference type="ARBA" id="ARBA00022989"/>
    </source>
</evidence>
<sequence length="429" mass="45410">MPRLSAPAFSVAGVQWLFFMVVNTVVVPLSIGMAFGLTEAETAGLIRTSFVTIGIMSLLQATISHRYPLLEGHGGIWWGLVLSLCASAPAMGLSYAELGGSLALGMLLAGAVTIVLGALGFTELLQKIFNPIVLVTYLFLLSVQLILYFFKGMMGISEGGAINLPVAVISVAIVIAVLIMSMKGKGSIANFSILIGMLGGWIAYVVIFGSESAPSNGGTIFHLFPLGGLQLHIGIVVTAFIAGLINMANSLVAISTVEELYDSQTSAKRYKASYYVTGAGTIFAGLFGLIPLGPYSSSIGFLQSTRILQRGPFILGSLLFIILGLVPALGSFFSTLPAPVGDAVLFVAYLQLFSTAIRNIRKLQIETGSLYRLTIPMLVGISILNAPPETFSSFPVMLQPLVSNGLLVGVLLSVIMEIIARDKRKELAH</sequence>
<name>A0ABZ0L0V6_9BACL</name>
<organism evidence="8 9">
    <name type="scientific">Sporosarcina jeotgali</name>
    <dbReference type="NCBI Taxonomy" id="3020056"/>
    <lineage>
        <taxon>Bacteria</taxon>
        <taxon>Bacillati</taxon>
        <taxon>Bacillota</taxon>
        <taxon>Bacilli</taxon>
        <taxon>Bacillales</taxon>
        <taxon>Caryophanaceae</taxon>
        <taxon>Sporosarcina</taxon>
    </lineage>
</organism>
<evidence type="ECO:0000256" key="6">
    <source>
        <dbReference type="ARBA" id="ARBA00023136"/>
    </source>
</evidence>
<proteinExistence type="inferred from homology"/>
<keyword evidence="6 7" id="KW-0472">Membrane</keyword>
<evidence type="ECO:0000256" key="2">
    <source>
        <dbReference type="ARBA" id="ARBA00008821"/>
    </source>
</evidence>
<gene>
    <name evidence="8" type="ORF">PGH26_02490</name>
</gene>
<dbReference type="PANTHER" id="PTHR42810:SF1">
    <property type="entry name" value="PURINE PERMEASE YWDJ-RELATED"/>
    <property type="match status" value="1"/>
</dbReference>
<feature type="transmembrane region" description="Helical" evidence="7">
    <location>
        <begin position="44"/>
        <end position="63"/>
    </location>
</feature>
<reference evidence="8 9" key="1">
    <citation type="submission" date="2023-01" db="EMBL/GenBank/DDBJ databases">
        <title>Sporosarcina sp. nov., isolated from Korean tranditional fermented seafood 'Jeotgal'.</title>
        <authorList>
            <person name="Yang A.-I."/>
        </authorList>
    </citation>
    <scope>NUCLEOTIDE SEQUENCE [LARGE SCALE GENOMIC DNA]</scope>
    <source>
        <strain evidence="8 9">B2O-1</strain>
    </source>
</reference>
<feature type="transmembrane region" description="Helical" evidence="7">
    <location>
        <begin position="369"/>
        <end position="386"/>
    </location>
</feature>
<keyword evidence="3" id="KW-0813">Transport</keyword>
<accession>A0ABZ0L0V6</accession>
<feature type="transmembrane region" description="Helical" evidence="7">
    <location>
        <begin position="272"/>
        <end position="292"/>
    </location>
</feature>